<comment type="caution">
    <text evidence="3">The sequence shown here is derived from an EMBL/GenBank/DDBJ whole genome shotgun (WGS) entry which is preliminary data.</text>
</comment>
<protein>
    <submittedName>
        <fullName evidence="3">Uncharacterized protein</fullName>
    </submittedName>
</protein>
<dbReference type="GO" id="GO:0005737">
    <property type="term" value="C:cytoplasm"/>
    <property type="evidence" value="ECO:0007669"/>
    <property type="project" value="UniProtKB-ARBA"/>
</dbReference>
<feature type="compositionally biased region" description="Polar residues" evidence="2">
    <location>
        <begin position="446"/>
        <end position="456"/>
    </location>
</feature>
<feature type="region of interest" description="Disordered" evidence="2">
    <location>
        <begin position="406"/>
        <end position="463"/>
    </location>
</feature>
<dbReference type="Proteomes" id="UP001221757">
    <property type="component" value="Unassembled WGS sequence"/>
</dbReference>
<accession>A0AAD7GL28</accession>
<evidence type="ECO:0000313" key="3">
    <source>
        <dbReference type="EMBL" id="KAJ7694098.1"/>
    </source>
</evidence>
<sequence>MCGRASAPTIDEGDPDSICHLKRCHSSQAYNKQNQALRNSKKRECMAALHARHALDPPDIVEARRITELESARKYRERRPRTEAQKSRAHRMLQKRKAESAARLEHLAQERRQALLPLALPTSYSAEQRNMAIAHHVLKRMCAIEAYCKAAIADSRLQASEGGSEDGQAYAEDGRGTMSIAIGEHLYFTEYFELRLAVFFCDPTNAYTNKILLETIMSAIIKQKAGAMGDCTTVAGNNQALLLLENIVSLQQGESSKALDLIVQESLVSQDKSAIVICYNVACTWRGSFIWAARSAGNSSGYTEQSYLVSAKTRTYTVVLDACPDGFKPLPVRPWGATAPPRWQEALSCVWSYCQVPGAPSTQAQYSGTSHATLKRYPAWDSLTNAWHARCNCGEHDHPVNPLYANQMQLPLPTPPSQMAPLMPPPQSPSPSPPPSPVVVYDIDSRSSSPKEQPSLSDARPLSYTAPLPSASSPVALGIIGAPENRVYYAVRVGREGETFKDLDQAHIHFDALQRAGKQPEFVVASSLVRCIAWIRETLEAP</sequence>
<feature type="region of interest" description="Disordered" evidence="2">
    <location>
        <begin position="73"/>
        <end position="95"/>
    </location>
</feature>
<organism evidence="3 4">
    <name type="scientific">Mycena rosella</name>
    <name type="common">Pink bonnet</name>
    <name type="synonym">Agaricus rosellus</name>
    <dbReference type="NCBI Taxonomy" id="1033263"/>
    <lineage>
        <taxon>Eukaryota</taxon>
        <taxon>Fungi</taxon>
        <taxon>Dikarya</taxon>
        <taxon>Basidiomycota</taxon>
        <taxon>Agaricomycotina</taxon>
        <taxon>Agaricomycetes</taxon>
        <taxon>Agaricomycetidae</taxon>
        <taxon>Agaricales</taxon>
        <taxon>Marasmiineae</taxon>
        <taxon>Mycenaceae</taxon>
        <taxon>Mycena</taxon>
    </lineage>
</organism>
<evidence type="ECO:0000313" key="4">
    <source>
        <dbReference type="Proteomes" id="UP001221757"/>
    </source>
</evidence>
<keyword evidence="1" id="KW-0677">Repeat</keyword>
<feature type="compositionally biased region" description="Pro residues" evidence="2">
    <location>
        <begin position="412"/>
        <end position="437"/>
    </location>
</feature>
<evidence type="ECO:0000256" key="1">
    <source>
        <dbReference type="ARBA" id="ARBA00022737"/>
    </source>
</evidence>
<evidence type="ECO:0000256" key="2">
    <source>
        <dbReference type="SAM" id="MobiDB-lite"/>
    </source>
</evidence>
<name>A0AAD7GL28_MYCRO</name>
<dbReference type="InterPro" id="IPR000900">
    <property type="entry name" value="Nebulin_repeat"/>
</dbReference>
<reference evidence="3" key="1">
    <citation type="submission" date="2023-03" db="EMBL/GenBank/DDBJ databases">
        <title>Massive genome expansion in bonnet fungi (Mycena s.s.) driven by repeated elements and novel gene families across ecological guilds.</title>
        <authorList>
            <consortium name="Lawrence Berkeley National Laboratory"/>
            <person name="Harder C.B."/>
            <person name="Miyauchi S."/>
            <person name="Viragh M."/>
            <person name="Kuo A."/>
            <person name="Thoen E."/>
            <person name="Andreopoulos B."/>
            <person name="Lu D."/>
            <person name="Skrede I."/>
            <person name="Drula E."/>
            <person name="Henrissat B."/>
            <person name="Morin E."/>
            <person name="Kohler A."/>
            <person name="Barry K."/>
            <person name="LaButti K."/>
            <person name="Morin E."/>
            <person name="Salamov A."/>
            <person name="Lipzen A."/>
            <person name="Mereny Z."/>
            <person name="Hegedus B."/>
            <person name="Baldrian P."/>
            <person name="Stursova M."/>
            <person name="Weitz H."/>
            <person name="Taylor A."/>
            <person name="Grigoriev I.V."/>
            <person name="Nagy L.G."/>
            <person name="Martin F."/>
            <person name="Kauserud H."/>
        </authorList>
    </citation>
    <scope>NUCLEOTIDE SEQUENCE</scope>
    <source>
        <strain evidence="3">CBHHK067</strain>
    </source>
</reference>
<feature type="compositionally biased region" description="Basic and acidic residues" evidence="2">
    <location>
        <begin position="73"/>
        <end position="86"/>
    </location>
</feature>
<keyword evidence="4" id="KW-1185">Reference proteome</keyword>
<gene>
    <name evidence="3" type="ORF">B0H17DRAFT_1132098</name>
</gene>
<dbReference type="EMBL" id="JARKIE010000043">
    <property type="protein sequence ID" value="KAJ7694098.1"/>
    <property type="molecule type" value="Genomic_DNA"/>
</dbReference>
<dbReference type="AlphaFoldDB" id="A0AAD7GL28"/>
<dbReference type="PROSITE" id="PS51216">
    <property type="entry name" value="NEBULIN"/>
    <property type="match status" value="1"/>
</dbReference>
<proteinExistence type="predicted"/>